<reference evidence="2 3" key="1">
    <citation type="submission" date="2019-07" db="EMBL/GenBank/DDBJ databases">
        <title>Genome sequencing of the stress-tolerant strain Azospirillum brasilense Az19.</title>
        <authorList>
            <person name="Maroniche G.A."/>
            <person name="Garcia J.E."/>
            <person name="Pagnussat L."/>
            <person name="Amenta M."/>
            <person name="Creus C.M."/>
        </authorList>
    </citation>
    <scope>NUCLEOTIDE SEQUENCE [LARGE SCALE GENOMIC DNA]</scope>
    <source>
        <strain evidence="2 3">Az19</strain>
    </source>
</reference>
<sequence>MEALVDAVPAIRQCAGRPRRRPAKLHADKGYDFAHCRQALRRRAIIPRIARRGIESSERLGRHRWVVERTLAWFARFRRLALRYERRADIFTAFHNIAASLICWRFVQRWFC</sequence>
<dbReference type="GO" id="GO:0004803">
    <property type="term" value="F:transposase activity"/>
    <property type="evidence" value="ECO:0007669"/>
    <property type="project" value="InterPro"/>
</dbReference>
<dbReference type="PANTHER" id="PTHR30007:SF1">
    <property type="entry name" value="BLR1914 PROTEIN"/>
    <property type="match status" value="1"/>
</dbReference>
<dbReference type="EMBL" id="VEWN01000031">
    <property type="protein sequence ID" value="KAA1052414.1"/>
    <property type="molecule type" value="Genomic_DNA"/>
</dbReference>
<evidence type="ECO:0000313" key="2">
    <source>
        <dbReference type="EMBL" id="KAA1052414.1"/>
    </source>
</evidence>
<organism evidence="2 3">
    <name type="scientific">Azospirillum argentinense</name>
    <dbReference type="NCBI Taxonomy" id="2970906"/>
    <lineage>
        <taxon>Bacteria</taxon>
        <taxon>Pseudomonadati</taxon>
        <taxon>Pseudomonadota</taxon>
        <taxon>Alphaproteobacteria</taxon>
        <taxon>Rhodospirillales</taxon>
        <taxon>Azospirillaceae</taxon>
        <taxon>Azospirillum</taxon>
    </lineage>
</organism>
<proteinExistence type="predicted"/>
<gene>
    <name evidence="2" type="ORF">FH063_004745</name>
</gene>
<dbReference type="GO" id="GO:0006313">
    <property type="term" value="P:DNA transposition"/>
    <property type="evidence" value="ECO:0007669"/>
    <property type="project" value="InterPro"/>
</dbReference>
<dbReference type="Pfam" id="PF01609">
    <property type="entry name" value="DDE_Tnp_1"/>
    <property type="match status" value="1"/>
</dbReference>
<dbReference type="AlphaFoldDB" id="A0A5B0KNF8"/>
<name>A0A5B0KNF8_9PROT</name>
<dbReference type="Proteomes" id="UP000325333">
    <property type="component" value="Unassembled WGS sequence"/>
</dbReference>
<accession>A0A5B0KNF8</accession>
<comment type="caution">
    <text evidence="2">The sequence shown here is derived from an EMBL/GenBank/DDBJ whole genome shotgun (WGS) entry which is preliminary data.</text>
</comment>
<feature type="domain" description="Transposase IS4-like" evidence="1">
    <location>
        <begin position="17"/>
        <end position="101"/>
    </location>
</feature>
<dbReference type="InterPro" id="IPR002559">
    <property type="entry name" value="Transposase_11"/>
</dbReference>
<dbReference type="PANTHER" id="PTHR30007">
    <property type="entry name" value="PHP DOMAIN PROTEIN"/>
    <property type="match status" value="1"/>
</dbReference>
<evidence type="ECO:0000313" key="3">
    <source>
        <dbReference type="Proteomes" id="UP000325333"/>
    </source>
</evidence>
<dbReference type="GO" id="GO:0003677">
    <property type="term" value="F:DNA binding"/>
    <property type="evidence" value="ECO:0007669"/>
    <property type="project" value="InterPro"/>
</dbReference>
<evidence type="ECO:0000259" key="1">
    <source>
        <dbReference type="Pfam" id="PF01609"/>
    </source>
</evidence>
<protein>
    <recommendedName>
        <fullName evidence="1">Transposase IS4-like domain-containing protein</fullName>
    </recommendedName>
</protein>